<dbReference type="InterPro" id="IPR013328">
    <property type="entry name" value="6PGD_dom2"/>
</dbReference>
<name>A0A2W5KHX7_9GAMM</name>
<dbReference type="Proteomes" id="UP000249046">
    <property type="component" value="Unassembled WGS sequence"/>
</dbReference>
<dbReference type="PANTHER" id="PTHR43060:SF15">
    <property type="entry name" value="3-HYDROXYISOBUTYRATE DEHYDROGENASE-LIKE 1, MITOCHONDRIAL-RELATED"/>
    <property type="match status" value="1"/>
</dbReference>
<dbReference type="PROSITE" id="PS00895">
    <property type="entry name" value="3_HYDROXYISOBUT_DH"/>
    <property type="match status" value="1"/>
</dbReference>
<proteinExistence type="inferred from homology"/>
<evidence type="ECO:0000256" key="1">
    <source>
        <dbReference type="ARBA" id="ARBA00009080"/>
    </source>
</evidence>
<evidence type="ECO:0000256" key="2">
    <source>
        <dbReference type="ARBA" id="ARBA00023002"/>
    </source>
</evidence>
<comment type="caution">
    <text evidence="7">The sequence shown here is derived from an EMBL/GenBank/DDBJ whole genome shotgun (WGS) entry which is preliminary data.</text>
</comment>
<dbReference type="PANTHER" id="PTHR43060">
    <property type="entry name" value="3-HYDROXYISOBUTYRATE DEHYDROGENASE-LIKE 1, MITOCHONDRIAL-RELATED"/>
    <property type="match status" value="1"/>
</dbReference>
<organism evidence="7 8">
    <name type="scientific">Rhodanobacter denitrificans</name>
    <dbReference type="NCBI Taxonomy" id="666685"/>
    <lineage>
        <taxon>Bacteria</taxon>
        <taxon>Pseudomonadati</taxon>
        <taxon>Pseudomonadota</taxon>
        <taxon>Gammaproteobacteria</taxon>
        <taxon>Lysobacterales</taxon>
        <taxon>Rhodanobacteraceae</taxon>
        <taxon>Rhodanobacter</taxon>
    </lineage>
</organism>
<feature type="domain" description="6-phosphogluconate dehydrogenase NADP-binding" evidence="5">
    <location>
        <begin position="7"/>
        <end position="162"/>
    </location>
</feature>
<dbReference type="Gene3D" id="1.10.1040.10">
    <property type="entry name" value="N-(1-d-carboxylethyl)-l-norvaline Dehydrogenase, domain 2"/>
    <property type="match status" value="1"/>
</dbReference>
<evidence type="ECO:0000259" key="5">
    <source>
        <dbReference type="Pfam" id="PF03446"/>
    </source>
</evidence>
<dbReference type="InterPro" id="IPR002204">
    <property type="entry name" value="3-OH-isobutyrate_DH-rel_CS"/>
</dbReference>
<protein>
    <submittedName>
        <fullName evidence="7">Oxidoreductase</fullName>
    </submittedName>
</protein>
<dbReference type="SUPFAM" id="SSF51735">
    <property type="entry name" value="NAD(P)-binding Rossmann-fold domains"/>
    <property type="match status" value="1"/>
</dbReference>
<accession>A0A2W5KHX7</accession>
<dbReference type="GO" id="GO:0016054">
    <property type="term" value="P:organic acid catabolic process"/>
    <property type="evidence" value="ECO:0007669"/>
    <property type="project" value="UniProtKB-ARBA"/>
</dbReference>
<dbReference type="GO" id="GO:0050661">
    <property type="term" value="F:NADP binding"/>
    <property type="evidence" value="ECO:0007669"/>
    <property type="project" value="InterPro"/>
</dbReference>
<gene>
    <name evidence="7" type="ORF">DI564_08590</name>
</gene>
<dbReference type="InterPro" id="IPR029154">
    <property type="entry name" value="HIBADH-like_NADP-bd"/>
</dbReference>
<dbReference type="Pfam" id="PF14833">
    <property type="entry name" value="NAD_binding_11"/>
    <property type="match status" value="1"/>
</dbReference>
<evidence type="ECO:0000313" key="7">
    <source>
        <dbReference type="EMBL" id="PZQ15384.1"/>
    </source>
</evidence>
<comment type="similarity">
    <text evidence="1">Belongs to the HIBADH-related family.</text>
</comment>
<dbReference type="InterPro" id="IPR006115">
    <property type="entry name" value="6PGDH_NADP-bd"/>
</dbReference>
<dbReference type="SUPFAM" id="SSF48179">
    <property type="entry name" value="6-phosphogluconate dehydrogenase C-terminal domain-like"/>
    <property type="match status" value="1"/>
</dbReference>
<dbReference type="GO" id="GO:0051287">
    <property type="term" value="F:NAD binding"/>
    <property type="evidence" value="ECO:0007669"/>
    <property type="project" value="InterPro"/>
</dbReference>
<dbReference type="InterPro" id="IPR008927">
    <property type="entry name" value="6-PGluconate_DH-like_C_sf"/>
</dbReference>
<dbReference type="InterPro" id="IPR036291">
    <property type="entry name" value="NAD(P)-bd_dom_sf"/>
</dbReference>
<dbReference type="GO" id="GO:0016491">
    <property type="term" value="F:oxidoreductase activity"/>
    <property type="evidence" value="ECO:0007669"/>
    <property type="project" value="UniProtKB-KW"/>
</dbReference>
<dbReference type="InterPro" id="IPR015815">
    <property type="entry name" value="HIBADH-related"/>
</dbReference>
<dbReference type="PIRSF" id="PIRSF000103">
    <property type="entry name" value="HIBADH"/>
    <property type="match status" value="1"/>
</dbReference>
<evidence type="ECO:0000256" key="3">
    <source>
        <dbReference type="ARBA" id="ARBA00023027"/>
    </source>
</evidence>
<keyword evidence="2" id="KW-0560">Oxidoreductase</keyword>
<feature type="active site" evidence="4">
    <location>
        <position position="171"/>
    </location>
</feature>
<feature type="domain" description="3-hydroxyisobutyrate dehydrogenase-like NAD-binding" evidence="6">
    <location>
        <begin position="165"/>
        <end position="284"/>
    </location>
</feature>
<evidence type="ECO:0000259" key="6">
    <source>
        <dbReference type="Pfam" id="PF14833"/>
    </source>
</evidence>
<keyword evidence="3" id="KW-0520">NAD</keyword>
<dbReference type="EMBL" id="QFPO01000006">
    <property type="protein sequence ID" value="PZQ15384.1"/>
    <property type="molecule type" value="Genomic_DNA"/>
</dbReference>
<evidence type="ECO:0000256" key="4">
    <source>
        <dbReference type="PIRSR" id="PIRSR000103-1"/>
    </source>
</evidence>
<sequence>MSELNAGFVGLGAMGRPMAGHLAQAGLLRAVWTRSADKAEAAAREWAIAPVAGLAELAARCEVIALCVPADADVLADVEVIARHAAPGLVVVDHSTVSSVTAQQAQRRLREVGGDFVDAPVSGGVEGAINGRLSIMVGGEAAAIERVRPLLACYAAKISHLGPVGAGQNAKAVNQVLVAGIAAAVCEGLALADALGLDAQTLIPTLSAGAAGNWFLDKRGATMLRDEFSVGFKLALLHKDLKIVRELARTAGTDRSVIEKALADYAVLMAQGHGDEDISALIRLKRRPSGG</sequence>
<dbReference type="Pfam" id="PF03446">
    <property type="entry name" value="NAD_binding_2"/>
    <property type="match status" value="1"/>
</dbReference>
<dbReference type="Gene3D" id="3.40.50.720">
    <property type="entry name" value="NAD(P)-binding Rossmann-like Domain"/>
    <property type="match status" value="1"/>
</dbReference>
<dbReference type="AlphaFoldDB" id="A0A2W5KHX7"/>
<evidence type="ECO:0000313" key="8">
    <source>
        <dbReference type="Proteomes" id="UP000249046"/>
    </source>
</evidence>
<reference evidence="7 8" key="1">
    <citation type="submission" date="2017-08" db="EMBL/GenBank/DDBJ databases">
        <title>Infants hospitalized years apart are colonized by the same room-sourced microbial strains.</title>
        <authorList>
            <person name="Brooks B."/>
            <person name="Olm M.R."/>
            <person name="Firek B.A."/>
            <person name="Baker R."/>
            <person name="Thomas B.C."/>
            <person name="Morowitz M.J."/>
            <person name="Banfield J.F."/>
        </authorList>
    </citation>
    <scope>NUCLEOTIDE SEQUENCE [LARGE SCALE GENOMIC DNA]</scope>
    <source>
        <strain evidence="7">S2_005_003_R2_42</strain>
    </source>
</reference>